<evidence type="ECO:0000259" key="2">
    <source>
        <dbReference type="Pfam" id="PF03724"/>
    </source>
</evidence>
<evidence type="ECO:0000256" key="1">
    <source>
        <dbReference type="SAM" id="SignalP"/>
    </source>
</evidence>
<dbReference type="InterPro" id="IPR007298">
    <property type="entry name" value="Cu-R_lipoprotein_NlpE"/>
</dbReference>
<dbReference type="InterPro" id="IPR038670">
    <property type="entry name" value="HslJ-like_sf"/>
</dbReference>
<dbReference type="Pfam" id="PF03724">
    <property type="entry name" value="META"/>
    <property type="match status" value="1"/>
</dbReference>
<gene>
    <name evidence="3" type="ORF">ACFSAH_15885</name>
</gene>
<dbReference type="RefSeq" id="WP_379663725.1">
    <property type="nucleotide sequence ID" value="NZ_JBHUDG010000046.1"/>
</dbReference>
<feature type="chain" id="PRO_5045458226" evidence="1">
    <location>
        <begin position="23"/>
        <end position="353"/>
    </location>
</feature>
<dbReference type="Gene3D" id="2.40.128.270">
    <property type="match status" value="1"/>
</dbReference>
<evidence type="ECO:0000313" key="4">
    <source>
        <dbReference type="Proteomes" id="UP001597118"/>
    </source>
</evidence>
<comment type="caution">
    <text evidence="3">The sequence shown here is derived from an EMBL/GenBank/DDBJ whole genome shotgun (WGS) entry which is preliminary data.</text>
</comment>
<reference evidence="4" key="1">
    <citation type="journal article" date="2019" name="Int. J. Syst. Evol. Microbiol.">
        <title>The Global Catalogue of Microorganisms (GCM) 10K type strain sequencing project: providing services to taxonomists for standard genome sequencing and annotation.</title>
        <authorList>
            <consortium name="The Broad Institute Genomics Platform"/>
            <consortium name="The Broad Institute Genome Sequencing Center for Infectious Disease"/>
            <person name="Wu L."/>
            <person name="Ma J."/>
        </authorList>
    </citation>
    <scope>NUCLEOTIDE SEQUENCE [LARGE SCALE GENOMIC DNA]</scope>
    <source>
        <strain evidence="4">CCUG 53762</strain>
    </source>
</reference>
<dbReference type="Pfam" id="PF04170">
    <property type="entry name" value="NlpE"/>
    <property type="match status" value="1"/>
</dbReference>
<feature type="domain" description="DUF306" evidence="2">
    <location>
        <begin position="244"/>
        <end position="351"/>
    </location>
</feature>
<protein>
    <submittedName>
        <fullName evidence="3">Copper resistance protein NlpE N-terminal domain-containing protein</fullName>
    </submittedName>
</protein>
<keyword evidence="1" id="KW-0732">Signal</keyword>
<dbReference type="PROSITE" id="PS51257">
    <property type="entry name" value="PROKAR_LIPOPROTEIN"/>
    <property type="match status" value="1"/>
</dbReference>
<dbReference type="Gene3D" id="2.40.128.640">
    <property type="match status" value="1"/>
</dbReference>
<feature type="signal peptide" evidence="1">
    <location>
        <begin position="1"/>
        <end position="22"/>
    </location>
</feature>
<proteinExistence type="predicted"/>
<name>A0ABW4IHC3_9SPHI</name>
<keyword evidence="4" id="KW-1185">Reference proteome</keyword>
<dbReference type="EMBL" id="JBHUDG010000046">
    <property type="protein sequence ID" value="MFD1631357.1"/>
    <property type="molecule type" value="Genomic_DNA"/>
</dbReference>
<organism evidence="3 4">
    <name type="scientific">Pseudopedobacter beijingensis</name>
    <dbReference type="NCBI Taxonomy" id="1207056"/>
    <lineage>
        <taxon>Bacteria</taxon>
        <taxon>Pseudomonadati</taxon>
        <taxon>Bacteroidota</taxon>
        <taxon>Sphingobacteriia</taxon>
        <taxon>Sphingobacteriales</taxon>
        <taxon>Sphingobacteriaceae</taxon>
        <taxon>Pseudopedobacter</taxon>
    </lineage>
</organism>
<accession>A0ABW4IHC3</accession>
<dbReference type="Proteomes" id="UP001597118">
    <property type="component" value="Unassembled WGS sequence"/>
</dbReference>
<dbReference type="InterPro" id="IPR005184">
    <property type="entry name" value="DUF306_Meta_HslJ"/>
</dbReference>
<sequence>MKNILILSAALCILGTLSCSHLSSSNSEFIGEYQGVLPCADCEGIKTTLLFKEDYSFEKSTIYLGKEANFNTDKGQWSLLNDTTVALQEKSGEYYFHIKNNQQLTLVDKNTPKEKTELHQTLYKINREEPTEGNYNYAIKKGIDFYATGTEPFWSLKLYVNKGLEFNQPDFEKPISIKDFKTEFRDNYTLVSPVAKSEIKEIRIYNMPCVDDMSGMVSTNFVEIVFKDKNLKGCGQALNPKLSLTGEWKLSNIKGIDLAKYKTEKNITINFDLKQCTASGMLGCNTFSCSIDFKEDYSSPLQFGSIRKTKMSCPNIEVENKYTAYLSEADSYKIVNNELQLLKNNDLLLSFKR</sequence>
<evidence type="ECO:0000313" key="3">
    <source>
        <dbReference type="EMBL" id="MFD1631357.1"/>
    </source>
</evidence>